<reference evidence="2" key="1">
    <citation type="submission" date="2020-07" db="EMBL/GenBank/DDBJ databases">
        <authorList>
            <person name="Lin J."/>
        </authorList>
    </citation>
    <scope>NUCLEOTIDE SEQUENCE</scope>
</reference>
<evidence type="ECO:0000256" key="1">
    <source>
        <dbReference type="SAM" id="Phobius"/>
    </source>
</evidence>
<keyword evidence="1" id="KW-0812">Transmembrane</keyword>
<proteinExistence type="predicted"/>
<dbReference type="EMBL" id="LR862129">
    <property type="protein sequence ID" value="CAD1817107.1"/>
    <property type="molecule type" value="Genomic_DNA"/>
</dbReference>
<dbReference type="AlphaFoldDB" id="A0A6V7NF35"/>
<keyword evidence="1" id="KW-1133">Transmembrane helix</keyword>
<sequence length="105" mass="12062">MPLRLVEVIMAWCPRLREEVGESIAWCESLRGDRGRVLKPKLLLVAAAAVAAAYCWLPLLVADLPLLSTAATTSFHCFLWLGREKRWERERERVAERERGERGCR</sequence>
<gene>
    <name evidence="2" type="ORF">CB5_LOCUS318</name>
</gene>
<organism evidence="2">
    <name type="scientific">Ananas comosus var. bracteatus</name>
    <name type="common">red pineapple</name>
    <dbReference type="NCBI Taxonomy" id="296719"/>
    <lineage>
        <taxon>Eukaryota</taxon>
        <taxon>Viridiplantae</taxon>
        <taxon>Streptophyta</taxon>
        <taxon>Embryophyta</taxon>
        <taxon>Tracheophyta</taxon>
        <taxon>Spermatophyta</taxon>
        <taxon>Magnoliopsida</taxon>
        <taxon>Liliopsida</taxon>
        <taxon>Poales</taxon>
        <taxon>Bromeliaceae</taxon>
        <taxon>Bromelioideae</taxon>
        <taxon>Ananas</taxon>
    </lineage>
</organism>
<feature type="transmembrane region" description="Helical" evidence="1">
    <location>
        <begin position="42"/>
        <end position="59"/>
    </location>
</feature>
<protein>
    <submittedName>
        <fullName evidence="2">Uncharacterized protein</fullName>
    </submittedName>
</protein>
<keyword evidence="1" id="KW-0472">Membrane</keyword>
<accession>A0A6V7NF35</accession>
<evidence type="ECO:0000313" key="2">
    <source>
        <dbReference type="EMBL" id="CAD1817107.1"/>
    </source>
</evidence>
<name>A0A6V7NF35_ANACO</name>